<dbReference type="Pfam" id="PF07728">
    <property type="entry name" value="AAA_5"/>
    <property type="match status" value="1"/>
</dbReference>
<dbReference type="EMBL" id="QMEB01000061">
    <property type="protein sequence ID" value="NMG19828.1"/>
    <property type="molecule type" value="Genomic_DNA"/>
</dbReference>
<gene>
    <name evidence="2" type="ORF">DP116_10285</name>
</gene>
<dbReference type="SUPFAM" id="SSF52540">
    <property type="entry name" value="P-loop containing nucleoside triphosphate hydrolases"/>
    <property type="match status" value="1"/>
</dbReference>
<dbReference type="SMART" id="SM00382">
    <property type="entry name" value="AAA"/>
    <property type="match status" value="1"/>
</dbReference>
<sequence>MSKTKFNKDKKVLLLEKKHEFIRLFEEFISSYPYTPAGLRHQKAYHEQREKGRGNFQAIASNYESTENIADVIVLQQLLPYPPTANNSQKNFWIHHASTTDKDIKRWFEDAVWTKLQDWSNIAQAIFHFVRHCYQNPTQLREACQDFSKLPSTKSFQIGMLTPILNALRPDDFLLITNTSRQVINYLTGKSYTQKLTEYPAINATGQKLIEELAPEMRQTGVPSMRDDDLFDMFCHWLVAVKKYDNACKERPPIDEVSELSSDVEAVEMQPEYSLSQCALDTGIEQETLLNWLKAIERKKQAIFYGPPGTGKTYIAKKLAKYLTGGSDGFVDLVQFHPAYTYEDFVQGIRPQRIDGELDYPLVNGRFLDFCYKACCRQDICVLIIDEINRANVARVFGELMYLLEYRDEKIPLAAGEVFSIPANVRIIGTMNTADRSIALVDHALRRRFAFIPVYPNYEILRRRHLNTGFPVQKLIQTLIKLNQAISNPHNEVGISFFLRADLADQIENIWQLEIEPYLEEYFFDQPSKVEQFRWNEVKKQIYP</sequence>
<proteinExistence type="predicted"/>
<dbReference type="InterPro" id="IPR003593">
    <property type="entry name" value="AAA+_ATPase"/>
</dbReference>
<reference evidence="2 3" key="1">
    <citation type="submission" date="2018-06" db="EMBL/GenBank/DDBJ databases">
        <title>Comparative genomics of Brasilonema spp. strains.</title>
        <authorList>
            <person name="Alvarenga D.O."/>
            <person name="Fiore M.F."/>
            <person name="Varani A.M."/>
        </authorList>
    </citation>
    <scope>NUCLEOTIDE SEQUENCE [LARGE SCALE GENOMIC DNA]</scope>
    <source>
        <strain evidence="2 3">SPC951</strain>
    </source>
</reference>
<feature type="domain" description="AAA+ ATPase" evidence="1">
    <location>
        <begin position="298"/>
        <end position="459"/>
    </location>
</feature>
<dbReference type="InterPro" id="IPR027417">
    <property type="entry name" value="P-loop_NTPase"/>
</dbReference>
<dbReference type="RefSeq" id="WP_169155096.1">
    <property type="nucleotide sequence ID" value="NZ_CAWPJE010000029.1"/>
</dbReference>
<evidence type="ECO:0000313" key="2">
    <source>
        <dbReference type="EMBL" id="NMG19828.1"/>
    </source>
</evidence>
<dbReference type="PANTHER" id="PTHR37291">
    <property type="entry name" value="5-METHYLCYTOSINE-SPECIFIC RESTRICTION ENZYME B"/>
    <property type="match status" value="1"/>
</dbReference>
<dbReference type="Gene3D" id="3.40.50.300">
    <property type="entry name" value="P-loop containing nucleotide triphosphate hydrolases"/>
    <property type="match status" value="1"/>
</dbReference>
<organism evidence="2 3">
    <name type="scientific">Brasilonema bromeliae SPC951</name>
    <dbReference type="NCBI Taxonomy" id="385972"/>
    <lineage>
        <taxon>Bacteria</taxon>
        <taxon>Bacillati</taxon>
        <taxon>Cyanobacteriota</taxon>
        <taxon>Cyanophyceae</taxon>
        <taxon>Nostocales</taxon>
        <taxon>Scytonemataceae</taxon>
        <taxon>Brasilonema</taxon>
        <taxon>Bromeliae group (in: Brasilonema)</taxon>
    </lineage>
</organism>
<protein>
    <submittedName>
        <fullName evidence="2">ATPase</fullName>
    </submittedName>
</protein>
<evidence type="ECO:0000313" key="3">
    <source>
        <dbReference type="Proteomes" id="UP000718564"/>
    </source>
</evidence>
<dbReference type="InterPro" id="IPR011704">
    <property type="entry name" value="ATPase_dyneun-rel_AAA"/>
</dbReference>
<dbReference type="InterPro" id="IPR052934">
    <property type="entry name" value="Methyl-DNA_Rec/Restrict_Enz"/>
</dbReference>
<comment type="caution">
    <text evidence="2">The sequence shown here is derived from an EMBL/GenBank/DDBJ whole genome shotgun (WGS) entry which is preliminary data.</text>
</comment>
<dbReference type="PANTHER" id="PTHR37291:SF1">
    <property type="entry name" value="TYPE IV METHYL-DIRECTED RESTRICTION ENZYME ECOKMCRB SUBUNIT"/>
    <property type="match status" value="1"/>
</dbReference>
<accession>A0ABX1P632</accession>
<evidence type="ECO:0000259" key="1">
    <source>
        <dbReference type="SMART" id="SM00382"/>
    </source>
</evidence>
<keyword evidence="3" id="KW-1185">Reference proteome</keyword>
<name>A0ABX1P632_9CYAN</name>
<dbReference type="CDD" id="cd00009">
    <property type="entry name" value="AAA"/>
    <property type="match status" value="1"/>
</dbReference>
<dbReference type="Proteomes" id="UP000718564">
    <property type="component" value="Unassembled WGS sequence"/>
</dbReference>